<gene>
    <name evidence="1" type="ORF">TNCT_204071</name>
</gene>
<proteinExistence type="predicted"/>
<organism evidence="1 2">
    <name type="scientific">Trichonephila clavata</name>
    <name type="common">Joro spider</name>
    <name type="synonym">Nephila clavata</name>
    <dbReference type="NCBI Taxonomy" id="2740835"/>
    <lineage>
        <taxon>Eukaryota</taxon>
        <taxon>Metazoa</taxon>
        <taxon>Ecdysozoa</taxon>
        <taxon>Arthropoda</taxon>
        <taxon>Chelicerata</taxon>
        <taxon>Arachnida</taxon>
        <taxon>Araneae</taxon>
        <taxon>Araneomorphae</taxon>
        <taxon>Entelegynae</taxon>
        <taxon>Araneoidea</taxon>
        <taxon>Nephilidae</taxon>
        <taxon>Trichonephila</taxon>
    </lineage>
</organism>
<comment type="caution">
    <text evidence="1">The sequence shown here is derived from an EMBL/GenBank/DDBJ whole genome shotgun (WGS) entry which is preliminary data.</text>
</comment>
<dbReference type="AlphaFoldDB" id="A0A8X6L9F4"/>
<name>A0A8X6L9F4_TRICU</name>
<dbReference type="Proteomes" id="UP000887116">
    <property type="component" value="Unassembled WGS sequence"/>
</dbReference>
<keyword evidence="2" id="KW-1185">Reference proteome</keyword>
<protein>
    <submittedName>
        <fullName evidence="1">Uncharacterized protein</fullName>
    </submittedName>
</protein>
<reference evidence="1" key="1">
    <citation type="submission" date="2020-07" db="EMBL/GenBank/DDBJ databases">
        <title>Multicomponent nature underlies the extraordinary mechanical properties of spider dragline silk.</title>
        <authorList>
            <person name="Kono N."/>
            <person name="Nakamura H."/>
            <person name="Mori M."/>
            <person name="Yoshida Y."/>
            <person name="Ohtoshi R."/>
            <person name="Malay A.D."/>
            <person name="Moran D.A.P."/>
            <person name="Tomita M."/>
            <person name="Numata K."/>
            <person name="Arakawa K."/>
        </authorList>
    </citation>
    <scope>NUCLEOTIDE SEQUENCE</scope>
</reference>
<dbReference type="EMBL" id="BMAO01005285">
    <property type="protein sequence ID" value="GFR00387.1"/>
    <property type="molecule type" value="Genomic_DNA"/>
</dbReference>
<evidence type="ECO:0000313" key="2">
    <source>
        <dbReference type="Proteomes" id="UP000887116"/>
    </source>
</evidence>
<evidence type="ECO:0000313" key="1">
    <source>
        <dbReference type="EMBL" id="GFR00387.1"/>
    </source>
</evidence>
<sequence>MFSRGISPPNDSAPGTTVVFTFHRFLSTHPPSSDPSELPGGSGPLTLAFKSPVTENAPTCLRTQHRKKMQCVNFTMQEIWNRN</sequence>
<accession>A0A8X6L9F4</accession>